<comment type="caution">
    <text evidence="1">The sequence shown here is derived from an EMBL/GenBank/DDBJ whole genome shotgun (WGS) entry which is preliminary data.</text>
</comment>
<organism evidence="1 2">
    <name type="scientific">Bacillus thuringiensis serovar navarrensis</name>
    <dbReference type="NCBI Taxonomy" id="339658"/>
    <lineage>
        <taxon>Bacteria</taxon>
        <taxon>Bacillati</taxon>
        <taxon>Bacillota</taxon>
        <taxon>Bacilli</taxon>
        <taxon>Bacillales</taxon>
        <taxon>Bacillaceae</taxon>
        <taxon>Bacillus</taxon>
        <taxon>Bacillus cereus group</taxon>
    </lineage>
</organism>
<dbReference type="Proteomes" id="UP000194860">
    <property type="component" value="Unassembled WGS sequence"/>
</dbReference>
<reference evidence="1 2" key="1">
    <citation type="submission" date="2016-10" db="EMBL/GenBank/DDBJ databases">
        <title>Comparative genomics of Bacillus thuringiensis reveals a path to pathogens against multiple invertebrate hosts.</title>
        <authorList>
            <person name="Zheng J."/>
            <person name="Gao Q."/>
            <person name="Liu H."/>
            <person name="Peng D."/>
            <person name="Ruan L."/>
            <person name="Sun M."/>
        </authorList>
    </citation>
    <scope>NUCLEOTIDE SEQUENCE [LARGE SCALE GENOMIC DNA]</scope>
    <source>
        <strain evidence="1">BGSC 4BM1</strain>
    </source>
</reference>
<accession>A0A243AJD1</accession>
<evidence type="ECO:0000313" key="2">
    <source>
        <dbReference type="Proteomes" id="UP000194860"/>
    </source>
</evidence>
<evidence type="ECO:0000313" key="1">
    <source>
        <dbReference type="EMBL" id="OTY21458.1"/>
    </source>
</evidence>
<protein>
    <submittedName>
        <fullName evidence="1">Uncharacterized protein</fullName>
    </submittedName>
</protein>
<proteinExistence type="predicted"/>
<dbReference type="AlphaFoldDB" id="A0A243AJD1"/>
<dbReference type="RefSeq" id="WP_088031801.1">
    <property type="nucleotide sequence ID" value="NZ_NFDG01000084.1"/>
</dbReference>
<gene>
    <name evidence="1" type="ORF">BK732_11575</name>
</gene>
<sequence>MLLGAILCDCSRYSCSPDTYCGTGGNPHPYVGTGKRYVWDCKSGADCGSNQTGSRCNCNR</sequence>
<name>A0A243AJD1_BACTU</name>
<dbReference type="EMBL" id="NFDG01000084">
    <property type="protein sequence ID" value="OTY21458.1"/>
    <property type="molecule type" value="Genomic_DNA"/>
</dbReference>